<dbReference type="Proteomes" id="UP000786875">
    <property type="component" value="Unassembled WGS sequence"/>
</dbReference>
<dbReference type="InterPro" id="IPR023346">
    <property type="entry name" value="Lysozyme-like_dom_sf"/>
</dbReference>
<evidence type="ECO:0000313" key="1">
    <source>
        <dbReference type="EMBL" id="MBT0728177.1"/>
    </source>
</evidence>
<accession>A0ABS5T9R1</accession>
<protein>
    <submittedName>
        <fullName evidence="1">Uncharacterized protein</fullName>
    </submittedName>
</protein>
<dbReference type="RefSeq" id="WP_214215506.1">
    <property type="nucleotide sequence ID" value="NZ_JABBFO010000013.1"/>
</dbReference>
<dbReference type="EMBL" id="JABBFO010000013">
    <property type="protein sequence ID" value="MBT0728177.1"/>
    <property type="molecule type" value="Genomic_DNA"/>
</dbReference>
<name>A0ABS5T9R1_9GAMM</name>
<proteinExistence type="predicted"/>
<sequence>MAGINDSLPFSSSGYSQLRTREGVRYHYYNDLGPRAGNCTWGIGTLAHFGICTEEELKRPVSSTDVNNALANACEKT</sequence>
<evidence type="ECO:0000313" key="2">
    <source>
        <dbReference type="Proteomes" id="UP000786875"/>
    </source>
</evidence>
<comment type="caution">
    <text evidence="1">The sequence shown here is derived from an EMBL/GenBank/DDBJ whole genome shotgun (WGS) entry which is preliminary data.</text>
</comment>
<keyword evidence="2" id="KW-1185">Reference proteome</keyword>
<reference evidence="1 2" key="1">
    <citation type="submission" date="2020-04" db="EMBL/GenBank/DDBJ databases">
        <title>Genome sequencing of Rosenbergiella species.</title>
        <authorList>
            <person name="Alvarez-Perez S."/>
            <person name="Lievens B."/>
        </authorList>
    </citation>
    <scope>NUCLEOTIDE SEQUENCE [LARGE SCALE GENOMIC DNA]</scope>
    <source>
        <strain evidence="1 2">CdVSA20.1</strain>
    </source>
</reference>
<gene>
    <name evidence="1" type="ORF">HGT73_12485</name>
</gene>
<organism evidence="1 2">
    <name type="scientific">Rosenbergiella australiborealis</name>
    <dbReference type="NCBI Taxonomy" id="1544696"/>
    <lineage>
        <taxon>Bacteria</taxon>
        <taxon>Pseudomonadati</taxon>
        <taxon>Pseudomonadota</taxon>
        <taxon>Gammaproteobacteria</taxon>
        <taxon>Enterobacterales</taxon>
        <taxon>Erwiniaceae</taxon>
        <taxon>Rosenbergiella</taxon>
    </lineage>
</organism>
<dbReference type="SUPFAM" id="SSF53955">
    <property type="entry name" value="Lysozyme-like"/>
    <property type="match status" value="1"/>
</dbReference>